<reference evidence="2" key="1">
    <citation type="submission" date="2022-03" db="EMBL/GenBank/DDBJ databases">
        <authorList>
            <person name="Vrbovska V."/>
            <person name="Kovarovic V."/>
            <person name="Botka T."/>
            <person name="Pantucek R."/>
        </authorList>
    </citation>
    <scope>NUCLEOTIDE SEQUENCE</scope>
    <source>
        <strain evidence="2">CCM 2609</strain>
    </source>
</reference>
<accession>A0ABY3ZW84</accession>
<proteinExistence type="predicted"/>
<evidence type="ECO:0000259" key="1">
    <source>
        <dbReference type="Pfam" id="PF01738"/>
    </source>
</evidence>
<dbReference type="RefSeq" id="WP_243365917.1">
    <property type="nucleotide sequence ID" value="NZ_CP094348.1"/>
</dbReference>
<protein>
    <submittedName>
        <fullName evidence="2">Dienelactone hydrolase family protein</fullName>
    </submittedName>
</protein>
<feature type="domain" description="Dienelactone hydrolase" evidence="1">
    <location>
        <begin position="73"/>
        <end position="173"/>
    </location>
</feature>
<dbReference type="EMBL" id="CP094348">
    <property type="protein sequence ID" value="UOB20604.1"/>
    <property type="molecule type" value="Genomic_DNA"/>
</dbReference>
<dbReference type="GO" id="GO:0016787">
    <property type="term" value="F:hydrolase activity"/>
    <property type="evidence" value="ECO:0007669"/>
    <property type="project" value="UniProtKB-KW"/>
</dbReference>
<dbReference type="InterPro" id="IPR002925">
    <property type="entry name" value="Dienelactn_hydro"/>
</dbReference>
<name>A0ABY3ZW84_9STAP</name>
<sequence length="191" mass="21460">MNYFYQKNDSNRLVVLFHGTGGNEYQLLQPLGEILKGADILSFEGNYGTGFSRRFFPPLVNGALDRPAFDKAVQDFITLYNEMNLIYDDITFIGYSNGANFIIGLMEQGLYMNHTVLLHPSNLNYDVSAASKGIHVIVTAGANDHMVSPGQVKQLELEFKSHFENVQFELFDGGHELTFEEVETIASKLNH</sequence>
<dbReference type="InterPro" id="IPR029058">
    <property type="entry name" value="AB_hydrolase_fold"/>
</dbReference>
<organism evidence="2 3">
    <name type="scientific">Macrococcus armenti</name>
    <dbReference type="NCBI Taxonomy" id="2875764"/>
    <lineage>
        <taxon>Bacteria</taxon>
        <taxon>Bacillati</taxon>
        <taxon>Bacillota</taxon>
        <taxon>Bacilli</taxon>
        <taxon>Bacillales</taxon>
        <taxon>Staphylococcaceae</taxon>
        <taxon>Macrococcus</taxon>
    </lineage>
</organism>
<dbReference type="SUPFAM" id="SSF53474">
    <property type="entry name" value="alpha/beta-Hydrolases"/>
    <property type="match status" value="1"/>
</dbReference>
<gene>
    <name evidence="2" type="ORF">MRZ06_00540</name>
</gene>
<dbReference type="Pfam" id="PF01738">
    <property type="entry name" value="DLH"/>
    <property type="match status" value="1"/>
</dbReference>
<reference evidence="2" key="2">
    <citation type="submission" date="2022-04" db="EMBL/GenBank/DDBJ databases">
        <title>Antimicrobial genetic elements in methicillin-resistant Macrococcus armenti.</title>
        <authorList>
            <person name="Keller J.E."/>
            <person name="Schwendener S."/>
            <person name="Pantucek R."/>
            <person name="Perreten V."/>
        </authorList>
    </citation>
    <scope>NUCLEOTIDE SEQUENCE</scope>
    <source>
        <strain evidence="2">CCM 2609</strain>
    </source>
</reference>
<keyword evidence="2" id="KW-0378">Hydrolase</keyword>
<dbReference type="Proteomes" id="UP000830343">
    <property type="component" value="Chromosome"/>
</dbReference>
<evidence type="ECO:0000313" key="2">
    <source>
        <dbReference type="EMBL" id="UOB20604.1"/>
    </source>
</evidence>
<evidence type="ECO:0000313" key="3">
    <source>
        <dbReference type="Proteomes" id="UP000830343"/>
    </source>
</evidence>
<keyword evidence="3" id="KW-1185">Reference proteome</keyword>
<dbReference type="Gene3D" id="3.40.50.1820">
    <property type="entry name" value="alpha/beta hydrolase"/>
    <property type="match status" value="1"/>
</dbReference>